<comment type="catalytic activity">
    <reaction evidence="1">
        <text>(2S,3R)-3-hydroxybutane-1,2,3-tricarboxylate = pyruvate + succinate</text>
        <dbReference type="Rhea" id="RHEA:16809"/>
        <dbReference type="ChEBI" id="CHEBI:15361"/>
        <dbReference type="ChEBI" id="CHEBI:30031"/>
        <dbReference type="ChEBI" id="CHEBI:57429"/>
        <dbReference type="EC" id="4.1.3.30"/>
    </reaction>
</comment>
<organism evidence="5 6">
    <name type="scientific">Aspergillus pseudocaelatus</name>
    <dbReference type="NCBI Taxonomy" id="1825620"/>
    <lineage>
        <taxon>Eukaryota</taxon>
        <taxon>Fungi</taxon>
        <taxon>Dikarya</taxon>
        <taxon>Ascomycota</taxon>
        <taxon>Pezizomycotina</taxon>
        <taxon>Eurotiomycetes</taxon>
        <taxon>Eurotiomycetidae</taxon>
        <taxon>Eurotiales</taxon>
        <taxon>Aspergillaceae</taxon>
        <taxon>Aspergillus</taxon>
        <taxon>Aspergillus subgen. Circumdati</taxon>
    </lineage>
</organism>
<comment type="similarity">
    <text evidence="2 4">Belongs to the isocitrate lyase/PEP mutase superfamily. Isocitrate lyase family.</text>
</comment>
<dbReference type="InterPro" id="IPR006254">
    <property type="entry name" value="Isocitrate_lyase"/>
</dbReference>
<sequence length="598" mass="66388">MFRSIPRRIPRRLPTPSSTSRLALRSFTCGYPRMSAPPLSAVEPPVSTALPCDSYQLLSTVDKAGAAEDALYEQQIKDVEAWWKTPRFEGIKRPYSAADVVSKRGSLQQTYPSSLMARKLFNLLNERAAEGKPVHTMGAIDPVQMTQQAPNQEVLYISGWACSSLLTTTHEVSPDMGDYPYNTVPNQVQRLFKAQQLHDRKNWDARRKMTPEERKSTPYVDFMRPIIADGDTGHGGLSAVLKLAKLFAENGAAAVHFEDQLHGGKKCGHLAGKVIVPVGEHINRLVAARFQWDMMGSENLLIARTDSESGKLLSSAIDVRDHEFILGVTEEAEPLAETLQAMEREGAAPAEIDAYELDWVKSHKLVTFDEAVDAHLEREGAAQSARDAYKKRVQENPDLSITRRRALASDYTKTPVVWSWDIPRTREGYYHYKAGFPAATKRAKEFAPYADLLWVETGNPNVEKAAKLAGDVRSAFPGKKLVYNLSPSFNWMGQGFTEESLKSFIWDLAPHGFVLQLISLAGLHTNATVTTELSRAFKDEGMLAYVRQIQAREKELGVEVLTHQKWSGAPYMDGILGAIQSGNSSSKSMGDGNTEKGF</sequence>
<dbReference type="CDD" id="cd00377">
    <property type="entry name" value="ICL_PEPM"/>
    <property type="match status" value="1"/>
</dbReference>
<dbReference type="Gene3D" id="1.10.10.850">
    <property type="match status" value="1"/>
</dbReference>
<dbReference type="InterPro" id="IPR018523">
    <property type="entry name" value="Isocitrate_lyase_ph_CS"/>
</dbReference>
<keyword evidence="6" id="KW-1185">Reference proteome</keyword>
<dbReference type="Proteomes" id="UP000325395">
    <property type="component" value="Unassembled WGS sequence"/>
</dbReference>
<evidence type="ECO:0000313" key="6">
    <source>
        <dbReference type="Proteomes" id="UP000325395"/>
    </source>
</evidence>
<evidence type="ECO:0000256" key="3">
    <source>
        <dbReference type="ARBA" id="ARBA00023239"/>
    </source>
</evidence>
<evidence type="ECO:0000313" key="5">
    <source>
        <dbReference type="EMBL" id="KAE8414791.1"/>
    </source>
</evidence>
<dbReference type="Gene3D" id="3.20.20.60">
    <property type="entry name" value="Phosphoenolpyruvate-binding domains"/>
    <property type="match status" value="1"/>
</dbReference>
<accession>A0ABQ6WCE6</accession>
<evidence type="ECO:0000256" key="2">
    <source>
        <dbReference type="ARBA" id="ARBA00005704"/>
    </source>
</evidence>
<proteinExistence type="inferred from homology"/>
<gene>
    <name evidence="5" type="ORF">BDV36DRAFT_236619</name>
</gene>
<dbReference type="PANTHER" id="PTHR21631:SF13">
    <property type="entry name" value="MITOCHONDRIAL 2-METHYLISOCITRATE LYASE ICL2"/>
    <property type="match status" value="1"/>
</dbReference>
<protein>
    <recommendedName>
        <fullName evidence="4">Isocitrate lyase</fullName>
    </recommendedName>
</protein>
<dbReference type="GO" id="GO:0016829">
    <property type="term" value="F:lyase activity"/>
    <property type="evidence" value="ECO:0007669"/>
    <property type="project" value="UniProtKB-KW"/>
</dbReference>
<dbReference type="InterPro" id="IPR015813">
    <property type="entry name" value="Pyrv/PenolPyrv_kinase-like_dom"/>
</dbReference>
<name>A0ABQ6WCE6_9EURO</name>
<dbReference type="InterPro" id="IPR039556">
    <property type="entry name" value="ICL/PEPM"/>
</dbReference>
<evidence type="ECO:0000256" key="1">
    <source>
        <dbReference type="ARBA" id="ARBA00001050"/>
    </source>
</evidence>
<dbReference type="PROSITE" id="PS00161">
    <property type="entry name" value="ISOCITRATE_LYASE"/>
    <property type="match status" value="1"/>
</dbReference>
<dbReference type="EMBL" id="ML735779">
    <property type="protein sequence ID" value="KAE8414791.1"/>
    <property type="molecule type" value="Genomic_DNA"/>
</dbReference>
<dbReference type="NCBIfam" id="TIGR01346">
    <property type="entry name" value="isocit_lyase"/>
    <property type="match status" value="1"/>
</dbReference>
<dbReference type="InterPro" id="IPR040442">
    <property type="entry name" value="Pyrv_kinase-like_dom_sf"/>
</dbReference>
<evidence type="ECO:0000256" key="4">
    <source>
        <dbReference type="PIRNR" id="PIRNR001362"/>
    </source>
</evidence>
<dbReference type="PIRSF" id="PIRSF001362">
    <property type="entry name" value="Isocit_lyase"/>
    <property type="match status" value="1"/>
</dbReference>
<reference evidence="5 6" key="1">
    <citation type="submission" date="2019-04" db="EMBL/GenBank/DDBJ databases">
        <authorList>
            <consortium name="DOE Joint Genome Institute"/>
            <person name="Mondo S."/>
            <person name="Kjaerbolling I."/>
            <person name="Vesth T."/>
            <person name="Frisvad J.C."/>
            <person name="Nybo J.L."/>
            <person name="Theobald S."/>
            <person name="Kildgaard S."/>
            <person name="Isbrandt T."/>
            <person name="Kuo A."/>
            <person name="Sato A."/>
            <person name="Lyhne E.K."/>
            <person name="Kogle M.E."/>
            <person name="Wiebenga A."/>
            <person name="Kun R.S."/>
            <person name="Lubbers R.J."/>
            <person name="Makela M.R."/>
            <person name="Barry K."/>
            <person name="Chovatia M."/>
            <person name="Clum A."/>
            <person name="Daum C."/>
            <person name="Haridas S."/>
            <person name="He G."/>
            <person name="LaButti K."/>
            <person name="Lipzen A."/>
            <person name="Riley R."/>
            <person name="Salamov A."/>
            <person name="Simmons B.A."/>
            <person name="Magnuson J.K."/>
            <person name="Henrissat B."/>
            <person name="Mortensen U.H."/>
            <person name="Larsen T.O."/>
            <person name="Devries R.P."/>
            <person name="Grigoriev I.V."/>
            <person name="Machida M."/>
            <person name="Baker S.E."/>
            <person name="Andersen M.R."/>
            <person name="Cantor M.N."/>
            <person name="Hua S.X."/>
        </authorList>
    </citation>
    <scope>NUCLEOTIDE SEQUENCE [LARGE SCALE GENOMIC DNA]</scope>
    <source>
        <strain evidence="5 6">CBS 117616</strain>
    </source>
</reference>
<dbReference type="PANTHER" id="PTHR21631">
    <property type="entry name" value="ISOCITRATE LYASE/MALATE SYNTHASE"/>
    <property type="match status" value="1"/>
</dbReference>
<dbReference type="SUPFAM" id="SSF51621">
    <property type="entry name" value="Phosphoenolpyruvate/pyruvate domain"/>
    <property type="match status" value="1"/>
</dbReference>
<keyword evidence="3 4" id="KW-0456">Lyase</keyword>
<dbReference type="Pfam" id="PF00463">
    <property type="entry name" value="ICL"/>
    <property type="match status" value="1"/>
</dbReference>